<comment type="caution">
    <text evidence="1">The sequence shown here is derived from an EMBL/GenBank/DDBJ whole genome shotgun (WGS) entry which is preliminary data.</text>
</comment>
<dbReference type="AlphaFoldDB" id="A0A1J5RTW9"/>
<evidence type="ECO:0000313" key="1">
    <source>
        <dbReference type="EMBL" id="OIQ91501.1"/>
    </source>
</evidence>
<name>A0A1J5RTW9_9ZZZZ</name>
<sequence length="683" mass="70426">MTQTLTLTQLQAAQKLIANGDLNGFYQYMHSMGYNYAGLAGDVVTDEYPTGTTADDYLIDYAKSQGVAVTPALLLTIETQLATAYITVLEAAAKASPSQSVSSDITFVQALNFHTQVFQNNGLNAAAWTLDVPYQVLGQSAMDAYWSTLTGTEIGAAAIANGSLSMQMVEAAFRGNAQAKEWLLENAANGSVDGAMLSIDKISPFASILLNAVSPNPLISLHTSQFFNLTELLDEAISTNSSGSAGVSGQSGANNSYTVTLDPPDVSFSITYAENGAISNESWTNPIGAQGSLSYAPAGSSTGTVTYADGNYATTLDDGQGNITTDYYTKDGVEIRSTWVHSDGTSGTVNQYADGLTLMPGGGPNPVPTTASSVVQNPDGSYTTVDWNAQNQSVTTNFAANGSQTSQSTGTGTGANDLTVASSSTAVVANLNGGYESVTTNHNAAGQDIGNTWYASSSDGTVDPNEDMVTLATGAEATGTSWGWQGTTALSGSMTFDASGVQTLNIKALDGTSWVVTNEQQGSTVSHESSSGVLLSDQWAIADGPGVISGVPTSASVTGTDSFNADGSGSGTFTDLRDGTSGTVTLNGQGDIVVVNTNASGSVTSEDTWNASTDSYTIATLNGSGTTLNSYDYLANGDVIATNYAPDGTTIADQQTGIRTWPSAWTSKKLGDAAWRLTSSVRS</sequence>
<dbReference type="Gene3D" id="3.90.930.1">
    <property type="match status" value="1"/>
</dbReference>
<dbReference type="EMBL" id="MLJW01000257">
    <property type="protein sequence ID" value="OIQ91501.1"/>
    <property type="molecule type" value="Genomic_DNA"/>
</dbReference>
<accession>A0A1J5RTW9</accession>
<reference evidence="1" key="1">
    <citation type="submission" date="2016-10" db="EMBL/GenBank/DDBJ databases">
        <title>Sequence of Gallionella enrichment culture.</title>
        <authorList>
            <person name="Poehlein A."/>
            <person name="Muehling M."/>
            <person name="Daniel R."/>
        </authorList>
    </citation>
    <scope>NUCLEOTIDE SEQUENCE</scope>
</reference>
<protein>
    <submittedName>
        <fullName evidence="1">Uncharacterized protein</fullName>
    </submittedName>
</protein>
<organism evidence="1">
    <name type="scientific">mine drainage metagenome</name>
    <dbReference type="NCBI Taxonomy" id="410659"/>
    <lineage>
        <taxon>unclassified sequences</taxon>
        <taxon>metagenomes</taxon>
        <taxon>ecological metagenomes</taxon>
    </lineage>
</organism>
<proteinExistence type="predicted"/>
<gene>
    <name evidence="1" type="ORF">GALL_265780</name>
</gene>